<dbReference type="AlphaFoldDB" id="A1WM63"/>
<dbReference type="SUPFAM" id="SSF51905">
    <property type="entry name" value="FAD/NAD(P)-binding domain"/>
    <property type="match status" value="1"/>
</dbReference>
<keyword evidence="2" id="KW-1185">Reference proteome</keyword>
<sequence>MINATGSNQIPTYPIFAKKIASTVHQIVASEFRDANHLPNGWRVGVIGDGASGRQIALELADRHQVYLARGRVRKLVPNVVFGRDVFWWLDKIGLLFAGRDTIVAKIMRKRDPIPVASANDRQLAVRGVKLKPRAVDVHDDYLLFSDGSRERVDAVIWCVGYRENTDWIALPSIDRDKSLSEHHGRTSEDGFFVVGRKWLTCRASELVLGCERDASMVIGLVLESM</sequence>
<dbReference type="Proteomes" id="UP000000374">
    <property type="component" value="Chromosome"/>
</dbReference>
<dbReference type="KEGG" id="vei:Veis_2987"/>
<reference evidence="2" key="1">
    <citation type="submission" date="2006-12" db="EMBL/GenBank/DDBJ databases">
        <title>Complete sequence of chromosome 1 of Verminephrobacter eiseniae EF01-2.</title>
        <authorList>
            <person name="Copeland A."/>
            <person name="Lucas S."/>
            <person name="Lapidus A."/>
            <person name="Barry K."/>
            <person name="Detter J.C."/>
            <person name="Glavina del Rio T."/>
            <person name="Dalin E."/>
            <person name="Tice H."/>
            <person name="Pitluck S."/>
            <person name="Chertkov O."/>
            <person name="Brettin T."/>
            <person name="Bruce D."/>
            <person name="Han C."/>
            <person name="Tapia R."/>
            <person name="Gilna P."/>
            <person name="Schmutz J."/>
            <person name="Larimer F."/>
            <person name="Land M."/>
            <person name="Hauser L."/>
            <person name="Kyrpides N."/>
            <person name="Kim E."/>
            <person name="Stahl D."/>
            <person name="Richardson P."/>
        </authorList>
    </citation>
    <scope>NUCLEOTIDE SEQUENCE [LARGE SCALE GENOMIC DNA]</scope>
    <source>
        <strain evidence="2">EF01-2</strain>
    </source>
</reference>
<organism evidence="1 2">
    <name type="scientific">Verminephrobacter eiseniae (strain EF01-2)</name>
    <dbReference type="NCBI Taxonomy" id="391735"/>
    <lineage>
        <taxon>Bacteria</taxon>
        <taxon>Pseudomonadati</taxon>
        <taxon>Pseudomonadota</taxon>
        <taxon>Betaproteobacteria</taxon>
        <taxon>Burkholderiales</taxon>
        <taxon>Comamonadaceae</taxon>
        <taxon>Verminephrobacter</taxon>
    </lineage>
</organism>
<evidence type="ECO:0000313" key="2">
    <source>
        <dbReference type="Proteomes" id="UP000000374"/>
    </source>
</evidence>
<dbReference type="EMBL" id="CP000542">
    <property type="protein sequence ID" value="ABM58720.1"/>
    <property type="molecule type" value="Genomic_DNA"/>
</dbReference>
<dbReference type="eggNOG" id="COG2072">
    <property type="taxonomic scope" value="Bacteria"/>
</dbReference>
<dbReference type="InterPro" id="IPR036188">
    <property type="entry name" value="FAD/NAD-bd_sf"/>
</dbReference>
<accession>A1WM63</accession>
<protein>
    <submittedName>
        <fullName evidence="1">Putative flavoprotein involved in K+ transport</fullName>
    </submittedName>
</protein>
<proteinExistence type="predicted"/>
<gene>
    <name evidence="1" type="ordered locus">Veis_2987</name>
</gene>
<name>A1WM63_VEREI</name>
<dbReference type="HOGENOM" id="CLU_006909_1_0_4"/>
<dbReference type="STRING" id="391735.Veis_2987"/>
<dbReference type="Gene3D" id="3.50.50.60">
    <property type="entry name" value="FAD/NAD(P)-binding domain"/>
    <property type="match status" value="1"/>
</dbReference>
<evidence type="ECO:0000313" key="1">
    <source>
        <dbReference type="EMBL" id="ABM58720.1"/>
    </source>
</evidence>